<evidence type="ECO:0000313" key="10">
    <source>
        <dbReference type="Proteomes" id="UP000309174"/>
    </source>
</evidence>
<sequence length="321" mass="33249">MKTRAPRFRTPLGAAVLAISAFAAVTGCDSEAAPRSSSAPTSGAATSPPSAQPAPSQAEVTAKLRRLEQARGTRIGAYAVDTGTGRFVAHRADEAFPFASTFKAVACGAVLRKARNSDPGLMDRVIRYKKSDLAAFSPVTEKHVGTGMTVAGLCHATITHSDNTAGNLVLKEIGGPAGLTAFVRSLGDTVTRSDRVEPGLNDWRPGEKRDTTAPRAWAGSLRALTAGDALAPADRDRLNAWMKATVTGGRRIRAGLPEGWAAGDKTGTGGTYGSANDIAIVWPPSRAPLVIAILTTRPDAGAAADERAIAETARVLAQALS</sequence>
<dbReference type="PROSITE" id="PS00146">
    <property type="entry name" value="BETA_LACTAMASE_A"/>
    <property type="match status" value="1"/>
</dbReference>
<evidence type="ECO:0000256" key="3">
    <source>
        <dbReference type="ARBA" id="ARBA00022801"/>
    </source>
</evidence>
<dbReference type="GO" id="GO:0030655">
    <property type="term" value="P:beta-lactam antibiotic catabolic process"/>
    <property type="evidence" value="ECO:0007669"/>
    <property type="project" value="InterPro"/>
</dbReference>
<evidence type="ECO:0000256" key="5">
    <source>
        <dbReference type="RuleBase" id="RU361140"/>
    </source>
</evidence>
<feature type="signal peptide" evidence="7">
    <location>
        <begin position="1"/>
        <end position="23"/>
    </location>
</feature>
<dbReference type="AlphaFoldDB" id="A0A5C4J4G1"/>
<gene>
    <name evidence="9" type="primary">bla</name>
    <name evidence="9" type="ORF">ETD83_32575</name>
</gene>
<dbReference type="SUPFAM" id="SSF56601">
    <property type="entry name" value="beta-lactamase/transpeptidase-like"/>
    <property type="match status" value="1"/>
</dbReference>
<dbReference type="InterPro" id="IPR000871">
    <property type="entry name" value="Beta-lactam_class-A"/>
</dbReference>
<evidence type="ECO:0000256" key="6">
    <source>
        <dbReference type="SAM" id="MobiDB-lite"/>
    </source>
</evidence>
<evidence type="ECO:0000256" key="7">
    <source>
        <dbReference type="SAM" id="SignalP"/>
    </source>
</evidence>
<keyword evidence="3 5" id="KW-0378">Hydrolase</keyword>
<dbReference type="InterPro" id="IPR045155">
    <property type="entry name" value="Beta-lactam_cat"/>
</dbReference>
<feature type="chain" id="PRO_5039634197" description="Beta-lactamase" evidence="7">
    <location>
        <begin position="24"/>
        <end position="321"/>
    </location>
</feature>
<keyword evidence="10" id="KW-1185">Reference proteome</keyword>
<evidence type="ECO:0000256" key="2">
    <source>
        <dbReference type="ARBA" id="ARBA00012865"/>
    </source>
</evidence>
<dbReference type="OrthoDB" id="9784149at2"/>
<keyword evidence="7" id="KW-0732">Signal</keyword>
<name>A0A5C4J4G1_9ACTN</name>
<reference evidence="9 10" key="1">
    <citation type="submission" date="2019-05" db="EMBL/GenBank/DDBJ databases">
        <title>Draft genome sequence of Actinomadura sp. 14C53.</title>
        <authorList>
            <person name="Saricaoglu S."/>
            <person name="Isik K."/>
        </authorList>
    </citation>
    <scope>NUCLEOTIDE SEQUENCE [LARGE SCALE GENOMIC DNA]</scope>
    <source>
        <strain evidence="9 10">14C53</strain>
    </source>
</reference>
<dbReference type="EC" id="3.5.2.6" evidence="2 5"/>
<evidence type="ECO:0000313" key="9">
    <source>
        <dbReference type="EMBL" id="TMQ91077.1"/>
    </source>
</evidence>
<proteinExistence type="inferred from homology"/>
<dbReference type="Pfam" id="PF13354">
    <property type="entry name" value="Beta-lactamase2"/>
    <property type="match status" value="1"/>
</dbReference>
<dbReference type="RefSeq" id="WP_138649048.1">
    <property type="nucleotide sequence ID" value="NZ_VCKW01000238.1"/>
</dbReference>
<comment type="similarity">
    <text evidence="1 5">Belongs to the class-A beta-lactamase family.</text>
</comment>
<evidence type="ECO:0000256" key="4">
    <source>
        <dbReference type="ARBA" id="ARBA00023251"/>
    </source>
</evidence>
<feature type="region of interest" description="Disordered" evidence="6">
    <location>
        <begin position="31"/>
        <end position="57"/>
    </location>
</feature>
<dbReference type="Gene3D" id="3.40.710.10">
    <property type="entry name" value="DD-peptidase/beta-lactamase superfamily"/>
    <property type="match status" value="1"/>
</dbReference>
<keyword evidence="4 5" id="KW-0046">Antibiotic resistance</keyword>
<dbReference type="GO" id="GO:0008800">
    <property type="term" value="F:beta-lactamase activity"/>
    <property type="evidence" value="ECO:0007669"/>
    <property type="project" value="UniProtKB-UniRule"/>
</dbReference>
<evidence type="ECO:0000256" key="1">
    <source>
        <dbReference type="ARBA" id="ARBA00009009"/>
    </source>
</evidence>
<accession>A0A5C4J4G1</accession>
<dbReference type="InterPro" id="IPR023650">
    <property type="entry name" value="Beta-lactam_class-A_AS"/>
</dbReference>
<comment type="caution">
    <text evidence="9">The sequence shown here is derived from an EMBL/GenBank/DDBJ whole genome shotgun (WGS) entry which is preliminary data.</text>
</comment>
<dbReference type="EMBL" id="VCKW01000238">
    <property type="protein sequence ID" value="TMQ91077.1"/>
    <property type="molecule type" value="Genomic_DNA"/>
</dbReference>
<dbReference type="PRINTS" id="PR00118">
    <property type="entry name" value="BLACTAMASEA"/>
</dbReference>
<dbReference type="NCBIfam" id="NF033103">
    <property type="entry name" value="bla_class_A"/>
    <property type="match status" value="1"/>
</dbReference>
<protein>
    <recommendedName>
        <fullName evidence="2 5">Beta-lactamase</fullName>
        <ecNumber evidence="2 5">3.5.2.6</ecNumber>
    </recommendedName>
</protein>
<dbReference type="GO" id="GO:0046677">
    <property type="term" value="P:response to antibiotic"/>
    <property type="evidence" value="ECO:0007669"/>
    <property type="project" value="UniProtKB-UniRule"/>
</dbReference>
<dbReference type="PANTHER" id="PTHR35333">
    <property type="entry name" value="BETA-LACTAMASE"/>
    <property type="match status" value="1"/>
</dbReference>
<feature type="domain" description="Beta-lactamase class A catalytic" evidence="8">
    <location>
        <begin position="76"/>
        <end position="295"/>
    </location>
</feature>
<dbReference type="Proteomes" id="UP000309174">
    <property type="component" value="Unassembled WGS sequence"/>
</dbReference>
<dbReference type="PROSITE" id="PS51257">
    <property type="entry name" value="PROKAR_LIPOPROTEIN"/>
    <property type="match status" value="1"/>
</dbReference>
<organism evidence="9 10">
    <name type="scientific">Actinomadura soli</name>
    <dbReference type="NCBI Taxonomy" id="2508997"/>
    <lineage>
        <taxon>Bacteria</taxon>
        <taxon>Bacillati</taxon>
        <taxon>Actinomycetota</taxon>
        <taxon>Actinomycetes</taxon>
        <taxon>Streptosporangiales</taxon>
        <taxon>Thermomonosporaceae</taxon>
        <taxon>Actinomadura</taxon>
    </lineage>
</organism>
<dbReference type="InterPro" id="IPR012338">
    <property type="entry name" value="Beta-lactam/transpept-like"/>
</dbReference>
<evidence type="ECO:0000259" key="8">
    <source>
        <dbReference type="Pfam" id="PF13354"/>
    </source>
</evidence>
<comment type="catalytic activity">
    <reaction evidence="5">
        <text>a beta-lactam + H2O = a substituted beta-amino acid</text>
        <dbReference type="Rhea" id="RHEA:20401"/>
        <dbReference type="ChEBI" id="CHEBI:15377"/>
        <dbReference type="ChEBI" id="CHEBI:35627"/>
        <dbReference type="ChEBI" id="CHEBI:140347"/>
        <dbReference type="EC" id="3.5.2.6"/>
    </reaction>
</comment>
<dbReference type="PANTHER" id="PTHR35333:SF3">
    <property type="entry name" value="BETA-LACTAMASE-TYPE TRANSPEPTIDASE FOLD CONTAINING PROTEIN"/>
    <property type="match status" value="1"/>
</dbReference>